<proteinExistence type="predicted"/>
<feature type="modified residue" description="4-aspartylphosphate" evidence="2">
    <location>
        <position position="56"/>
    </location>
</feature>
<dbReference type="InterPro" id="IPR001789">
    <property type="entry name" value="Sig_transdc_resp-reg_receiver"/>
</dbReference>
<dbReference type="SMART" id="SM00448">
    <property type="entry name" value="REC"/>
    <property type="match status" value="1"/>
</dbReference>
<sequence>MVGSRLKVLYVDDEALLKMAFVETLKQQGFDARGALSGQEAIDLIHKDVPDIIILDVMMKPMDGWETLLHIKEHEPARSVPIIMQTGKSLTIKDVLRYGNLIDDYLIKPVRLPDLIRSIEGVGNRNAEIHQKKDDALKNGADPTTAHEYAELIKRIQVEQRLIEILGRIYPIQRDGTIETDLEIPELHEFVHQYENHKNRFEELKTQIFAF</sequence>
<dbReference type="PANTHER" id="PTHR44591">
    <property type="entry name" value="STRESS RESPONSE REGULATOR PROTEIN 1"/>
    <property type="match status" value="1"/>
</dbReference>
<dbReference type="GeneID" id="65567946"/>
<gene>
    <name evidence="4" type="ORF">KHC33_06275</name>
</gene>
<dbReference type="CDD" id="cd00156">
    <property type="entry name" value="REC"/>
    <property type="match status" value="1"/>
</dbReference>
<dbReference type="Gene3D" id="3.40.50.2300">
    <property type="match status" value="1"/>
</dbReference>
<evidence type="ECO:0000256" key="2">
    <source>
        <dbReference type="PROSITE-ProRule" id="PRU00169"/>
    </source>
</evidence>
<dbReference type="KEGG" id="mrtj:KHC33_06275"/>
<feature type="domain" description="Response regulatory" evidence="3">
    <location>
        <begin position="7"/>
        <end position="123"/>
    </location>
</feature>
<dbReference type="Proteomes" id="UP000680656">
    <property type="component" value="Chromosome"/>
</dbReference>
<evidence type="ECO:0000313" key="4">
    <source>
        <dbReference type="EMBL" id="QVV90096.1"/>
    </source>
</evidence>
<organism evidence="4 5">
    <name type="scientific">Methanospirillum purgamenti</name>
    <dbReference type="NCBI Taxonomy" id="2834276"/>
    <lineage>
        <taxon>Archaea</taxon>
        <taxon>Methanobacteriati</taxon>
        <taxon>Methanobacteriota</taxon>
        <taxon>Stenosarchaea group</taxon>
        <taxon>Methanomicrobia</taxon>
        <taxon>Methanomicrobiales</taxon>
        <taxon>Methanospirillaceae</taxon>
        <taxon>Methanospirillum</taxon>
    </lineage>
</organism>
<accession>A0A8E7B464</accession>
<evidence type="ECO:0000313" key="5">
    <source>
        <dbReference type="Proteomes" id="UP000680656"/>
    </source>
</evidence>
<dbReference type="PANTHER" id="PTHR44591:SF3">
    <property type="entry name" value="RESPONSE REGULATORY DOMAIN-CONTAINING PROTEIN"/>
    <property type="match status" value="1"/>
</dbReference>
<dbReference type="RefSeq" id="WP_214420870.1">
    <property type="nucleotide sequence ID" value="NZ_CP075546.1"/>
</dbReference>
<name>A0A8E7B464_9EURY</name>
<dbReference type="InterPro" id="IPR050595">
    <property type="entry name" value="Bact_response_regulator"/>
</dbReference>
<evidence type="ECO:0000259" key="3">
    <source>
        <dbReference type="PROSITE" id="PS50110"/>
    </source>
</evidence>
<protein>
    <submittedName>
        <fullName evidence="4">Response regulator</fullName>
    </submittedName>
</protein>
<keyword evidence="1 2" id="KW-0597">Phosphoprotein</keyword>
<dbReference type="AlphaFoldDB" id="A0A8E7B464"/>
<dbReference type="InterPro" id="IPR040541">
    <property type="entry name" value="MetOD2"/>
</dbReference>
<dbReference type="EMBL" id="CP075546">
    <property type="protein sequence ID" value="QVV90096.1"/>
    <property type="molecule type" value="Genomic_DNA"/>
</dbReference>
<dbReference type="SUPFAM" id="SSF52172">
    <property type="entry name" value="CheY-like"/>
    <property type="match status" value="1"/>
</dbReference>
<keyword evidence="5" id="KW-1185">Reference proteome</keyword>
<reference evidence="4 5" key="1">
    <citation type="submission" date="2021-05" db="EMBL/GenBank/DDBJ databases">
        <title>A novel Methanospirillum isolate from a pyrite-forming mixed culture.</title>
        <authorList>
            <person name="Bunk B."/>
            <person name="Sproer C."/>
            <person name="Spring S."/>
            <person name="Pester M."/>
        </authorList>
    </citation>
    <scope>NUCLEOTIDE SEQUENCE [LARGE SCALE GENOMIC DNA]</scope>
    <source>
        <strain evidence="4 5">J.3.6.1-F.2.7.3</strain>
    </source>
</reference>
<dbReference type="PROSITE" id="PS50110">
    <property type="entry name" value="RESPONSE_REGULATORY"/>
    <property type="match status" value="1"/>
</dbReference>
<evidence type="ECO:0000256" key="1">
    <source>
        <dbReference type="ARBA" id="ARBA00022553"/>
    </source>
</evidence>
<dbReference type="InterPro" id="IPR011006">
    <property type="entry name" value="CheY-like_superfamily"/>
</dbReference>
<dbReference type="Pfam" id="PF18548">
    <property type="entry name" value="MetOD2"/>
    <property type="match status" value="1"/>
</dbReference>
<dbReference type="GO" id="GO:0000160">
    <property type="term" value="P:phosphorelay signal transduction system"/>
    <property type="evidence" value="ECO:0007669"/>
    <property type="project" value="InterPro"/>
</dbReference>
<dbReference type="Pfam" id="PF00072">
    <property type="entry name" value="Response_reg"/>
    <property type="match status" value="1"/>
</dbReference>